<proteinExistence type="predicted"/>
<dbReference type="RefSeq" id="WP_012175872.1">
    <property type="nucleotide sequence ID" value="NC_009943.1"/>
</dbReference>
<dbReference type="Proteomes" id="UP000008561">
    <property type="component" value="Chromosome"/>
</dbReference>
<dbReference type="AlphaFoldDB" id="A8ZW26"/>
<gene>
    <name evidence="2" type="ordered locus">Dole_2456</name>
</gene>
<evidence type="ECO:0000313" key="2">
    <source>
        <dbReference type="EMBL" id="ABW68260.1"/>
    </source>
</evidence>
<sequence>MKHKNRFSLLGIGLMALCLMFGTGPAVAGIVDDGAGTITVTGDNTDPITAADDTTVTVNTGATLTTPADAVTFTGDGNAVVNNGAITATEGNAITVTYDNDAETTQSHTVTNNGAITGVSGISFCTDPDLYPNEAGVANNDMVNNYGTIEATGAYLAGGIESEEEPAAVAMGEGADLLNNYEGAEITGSVLMGPGDDQIFNWGSMTSTYGAAIKMGDGSDTLENAGTITAEDSDCAGISMADGDDTVTNTGTIDIGTTSGAGVSMADGDDTFREPLKIHFLKKAVCGGKKFSDWDLSGK</sequence>
<feature type="chain" id="PRO_5002734019" evidence="1">
    <location>
        <begin position="29"/>
        <end position="299"/>
    </location>
</feature>
<organism evidence="2 3">
    <name type="scientific">Desulfosudis oleivorans (strain DSM 6200 / JCM 39069 / Hxd3)</name>
    <name type="common">Desulfococcus oleovorans</name>
    <dbReference type="NCBI Taxonomy" id="96561"/>
    <lineage>
        <taxon>Bacteria</taxon>
        <taxon>Pseudomonadati</taxon>
        <taxon>Thermodesulfobacteriota</taxon>
        <taxon>Desulfobacteria</taxon>
        <taxon>Desulfobacterales</taxon>
        <taxon>Desulfosudaceae</taxon>
        <taxon>Desulfosudis</taxon>
    </lineage>
</organism>
<dbReference type="HOGENOM" id="CLU_929774_0_0_7"/>
<dbReference type="eggNOG" id="COG4625">
    <property type="taxonomic scope" value="Bacteria"/>
</dbReference>
<protein>
    <submittedName>
        <fullName evidence="2">Uncharacterized protein</fullName>
    </submittedName>
</protein>
<keyword evidence="1" id="KW-0732">Signal</keyword>
<dbReference type="EMBL" id="CP000859">
    <property type="protein sequence ID" value="ABW68260.1"/>
    <property type="molecule type" value="Genomic_DNA"/>
</dbReference>
<evidence type="ECO:0000313" key="3">
    <source>
        <dbReference type="Proteomes" id="UP000008561"/>
    </source>
</evidence>
<accession>A8ZW26</accession>
<feature type="signal peptide" evidence="1">
    <location>
        <begin position="1"/>
        <end position="28"/>
    </location>
</feature>
<dbReference type="KEGG" id="dol:Dole_2456"/>
<evidence type="ECO:0000256" key="1">
    <source>
        <dbReference type="SAM" id="SignalP"/>
    </source>
</evidence>
<reference evidence="2 3" key="1">
    <citation type="submission" date="2007-10" db="EMBL/GenBank/DDBJ databases">
        <title>Complete sequence of Desulfococcus oleovorans Hxd3.</title>
        <authorList>
            <consortium name="US DOE Joint Genome Institute"/>
            <person name="Copeland A."/>
            <person name="Lucas S."/>
            <person name="Lapidus A."/>
            <person name="Barry K."/>
            <person name="Glavina del Rio T."/>
            <person name="Dalin E."/>
            <person name="Tice H."/>
            <person name="Pitluck S."/>
            <person name="Kiss H."/>
            <person name="Brettin T."/>
            <person name="Bruce D."/>
            <person name="Detter J.C."/>
            <person name="Han C."/>
            <person name="Schmutz J."/>
            <person name="Larimer F."/>
            <person name="Land M."/>
            <person name="Hauser L."/>
            <person name="Kyrpides N."/>
            <person name="Kim E."/>
            <person name="Wawrik B."/>
            <person name="Richardson P."/>
        </authorList>
    </citation>
    <scope>NUCLEOTIDE SEQUENCE [LARGE SCALE GENOMIC DNA]</scope>
    <source>
        <strain evidence="3">DSM 6200 / JCM 39069 / Hxd3</strain>
    </source>
</reference>
<keyword evidence="3" id="KW-1185">Reference proteome</keyword>
<name>A8ZW26_DESOH</name>